<proteinExistence type="predicted"/>
<sequence length="581" mass="65669">MFSGLYEQVKQTFVSQTRPREDTYELSKQQSINDYTQRAVIGLDRIAIGERNMSLDSALSPGNHNGLLQTSVRDIFLKGPVERYDFCAELLDSTPSPFSLECLQSEFIRQGGQRTGSLYPSEANISLWNSKKKWLHVKDEIQNLISHTLSQKAEIKESAMLQFYGVGLGKQPVAIDPQYGVEQFWFTHHTDITKPTTFLGRRIRPGIAFIDSITTDHASLVFFTSVIANKRVQAQYRVSSFNGFSLYFNSPMTKVYNNKMVMDTTELASLHNGGDAAINSSLVTLSTDINRISGFLYYEKGRAYYKLEILCDEFGPGWKEIPYTHLQMTQEPFAPMISFEIEKTPGIYGCDYPFCDKRLGGFKMKWENEGWGGPSLQYRGESVDQLQFPLRKNYFSFPSSKCSIKSKFSFRLSSFMTLSMLITMRSCPKDGQVALPLTLWGKGGGAPTLILRGISATEATVNIGTFSGSLQTKDGPVIQRDTPTLIILRILRKKEADISSIDAVQVCAASVRELQQNPDTRKILRQSSALALPGLVTDEPAYFRIQSEFMAFDLFWIHLFDYKLEGDNLYREARADWGYLP</sequence>
<evidence type="ECO:0000313" key="1">
    <source>
        <dbReference type="EMBL" id="QHS81254.1"/>
    </source>
</evidence>
<reference evidence="1" key="1">
    <citation type="journal article" date="2020" name="Nature">
        <title>Giant virus diversity and host interactions through global metagenomics.</title>
        <authorList>
            <person name="Schulz F."/>
            <person name="Roux S."/>
            <person name="Paez-Espino D."/>
            <person name="Jungbluth S."/>
            <person name="Walsh D.A."/>
            <person name="Denef V.J."/>
            <person name="McMahon K.D."/>
            <person name="Konstantinidis K.T."/>
            <person name="Eloe-Fadrosh E.A."/>
            <person name="Kyrpides N.C."/>
            <person name="Woyke T."/>
        </authorList>
    </citation>
    <scope>NUCLEOTIDE SEQUENCE</scope>
    <source>
        <strain evidence="1">GVMAG-S-1101161-73</strain>
    </source>
</reference>
<protein>
    <submittedName>
        <fullName evidence="1">Uncharacterized protein</fullName>
    </submittedName>
</protein>
<name>A0A6C0AN78_9ZZZZ</name>
<dbReference type="AlphaFoldDB" id="A0A6C0AN78"/>
<accession>A0A6C0AN78</accession>
<dbReference type="EMBL" id="MN740732">
    <property type="protein sequence ID" value="QHS81254.1"/>
    <property type="molecule type" value="Genomic_DNA"/>
</dbReference>
<organism evidence="1">
    <name type="scientific">viral metagenome</name>
    <dbReference type="NCBI Taxonomy" id="1070528"/>
    <lineage>
        <taxon>unclassified sequences</taxon>
        <taxon>metagenomes</taxon>
        <taxon>organismal metagenomes</taxon>
    </lineage>
</organism>